<feature type="transmembrane region" description="Helical" evidence="7">
    <location>
        <begin position="174"/>
        <end position="196"/>
    </location>
</feature>
<keyword evidence="7" id="KW-0813">Transport</keyword>
<feature type="transmembrane region" description="Helical" evidence="7">
    <location>
        <begin position="370"/>
        <end position="392"/>
    </location>
</feature>
<feature type="transmembrane region" description="Helical" evidence="7">
    <location>
        <begin position="144"/>
        <end position="162"/>
    </location>
</feature>
<sequence length="495" mass="56289">MNSIPLFYYQNILFYTSLIPLIGILLLLLINSEQQKTLKIIALNFSILPFLVFLFIWAAFKKSIGTFQFVTTLFWIPVINLNINLGVDGISLFFLLLTTLLIPLCLLVSWNSINSNVKEYLIAFLIIEFLLIGVFCVLDLLMFYIFFESILIPMFLIVGIWGSRERKMLASYYFFLYTLLGSVVMLLSILYIYNQVGTTDYEILLTFVFSDLEQKILWFTFFLAFAAKVPMMPVHLWLPEAHVEAPTAGSVILAGVLLKLGTYGFIRFSLPLFPQASFYFTPFVYTVSLLGIVYASLTAIRQTDFKRIIAYTSVAHMNVVMLGIFSFTNVGIEGAILQSLSHGFVASALFVIIGVVYERYRTRLVKYYGGLVYTMPLYISVFLFFTMANIGFPGTSGFIGEFLIFAGSFKVNSSITFFGATGMILGGCYALWLFNRIAYGNLKSQYIKQTLDLNKREFFVFIPLIWYTLVLGLTPDVCLSSIHMSVNNLVENMYF</sequence>
<name>A0A2Z5ZBH9_9STRA</name>
<keyword evidence="7 9" id="KW-0496">Mitochondrion</keyword>
<evidence type="ECO:0000256" key="4">
    <source>
        <dbReference type="ARBA" id="ARBA00022692"/>
    </source>
</evidence>
<feature type="transmembrane region" description="Helical" evidence="7">
    <location>
        <begin position="120"/>
        <end position="138"/>
    </location>
</feature>
<feature type="transmembrane region" description="Helical" evidence="7">
    <location>
        <begin position="12"/>
        <end position="30"/>
    </location>
</feature>
<keyword evidence="6 7" id="KW-0472">Membrane</keyword>
<protein>
    <recommendedName>
        <fullName evidence="7">NADH-ubiquinone oxidoreductase chain 4</fullName>
        <ecNumber evidence="7">7.1.1.2</ecNumber>
    </recommendedName>
</protein>
<dbReference type="PRINTS" id="PR01437">
    <property type="entry name" value="NUOXDRDTASE4"/>
</dbReference>
<evidence type="ECO:0000313" key="9">
    <source>
        <dbReference type="EMBL" id="BBC77911.1"/>
    </source>
</evidence>
<dbReference type="InterPro" id="IPR010227">
    <property type="entry name" value="NADH_Q_OxRdtase_chainM/4"/>
</dbReference>
<comment type="similarity">
    <text evidence="3 7">Belongs to the complex I subunit 4 family.</text>
</comment>
<evidence type="ECO:0000256" key="2">
    <source>
        <dbReference type="ARBA" id="ARBA00004141"/>
    </source>
</evidence>
<comment type="function">
    <text evidence="7">Core subunit of the mitochondrial membrane respiratory chain NADH dehydrogenase (Complex I) which catalyzes electron transfer from NADH through the respiratory chain, using ubiquinone as an electron acceptor. Essential for the catalytic activity and assembly of complex I.</text>
</comment>
<feature type="transmembrane region" description="Helical" evidence="7">
    <location>
        <begin position="250"/>
        <end position="270"/>
    </location>
</feature>
<keyword evidence="7" id="KW-0520">NAD</keyword>
<feature type="transmembrane region" description="Helical" evidence="7">
    <location>
        <begin position="90"/>
        <end position="108"/>
    </location>
</feature>
<feature type="transmembrane region" description="Helical" evidence="7">
    <location>
        <begin position="415"/>
        <end position="437"/>
    </location>
</feature>
<feature type="domain" description="NADH:quinone oxidoreductase/Mrp antiporter transmembrane" evidence="8">
    <location>
        <begin position="139"/>
        <end position="416"/>
    </location>
</feature>
<accession>A0A2Z5ZBH9</accession>
<feature type="transmembrane region" description="Helical" evidence="7">
    <location>
        <begin position="216"/>
        <end position="238"/>
    </location>
</feature>
<keyword evidence="7" id="KW-0249">Electron transport</keyword>
<proteinExistence type="inferred from homology"/>
<dbReference type="NCBIfam" id="TIGR01972">
    <property type="entry name" value="NDH_I_M"/>
    <property type="match status" value="1"/>
</dbReference>
<evidence type="ECO:0000256" key="1">
    <source>
        <dbReference type="ARBA" id="ARBA00003257"/>
    </source>
</evidence>
<comment type="function">
    <text evidence="1">Core subunit of the mitochondrial membrane respiratory chain NADH dehydrogenase (Complex I) that is believed to belong to the minimal assembly required for catalysis. Complex I functions in the transfer of electrons from NADH to the respiratory chain. The immediate electron acceptor for the enzyme is believed to be ubiquinone.</text>
</comment>
<evidence type="ECO:0000256" key="6">
    <source>
        <dbReference type="ARBA" id="ARBA00023136"/>
    </source>
</evidence>
<feature type="transmembrane region" description="Helical" evidence="7">
    <location>
        <begin position="458"/>
        <end position="482"/>
    </location>
</feature>
<feature type="transmembrane region" description="Helical" evidence="7">
    <location>
        <begin position="42"/>
        <end position="60"/>
    </location>
</feature>
<dbReference type="InterPro" id="IPR001750">
    <property type="entry name" value="ND/Mrp_TM"/>
</dbReference>
<dbReference type="EC" id="7.1.1.2" evidence="7"/>
<dbReference type="GO" id="GO:0042773">
    <property type="term" value="P:ATP synthesis coupled electron transport"/>
    <property type="evidence" value="ECO:0007669"/>
    <property type="project" value="InterPro"/>
</dbReference>
<dbReference type="GO" id="GO:0015990">
    <property type="term" value="P:electron transport coupled proton transport"/>
    <property type="evidence" value="ECO:0007669"/>
    <property type="project" value="TreeGrafter"/>
</dbReference>
<dbReference type="NCBIfam" id="NF004499">
    <property type="entry name" value="PRK05846.1-3"/>
    <property type="match status" value="1"/>
</dbReference>
<keyword evidence="7" id="KW-0830">Ubiquinone</keyword>
<dbReference type="AlphaFoldDB" id="A0A2Z5ZBH9"/>
<dbReference type="GO" id="GO:0003954">
    <property type="term" value="F:NADH dehydrogenase activity"/>
    <property type="evidence" value="ECO:0007669"/>
    <property type="project" value="TreeGrafter"/>
</dbReference>
<keyword evidence="7" id="KW-0679">Respiratory chain</keyword>
<dbReference type="Pfam" id="PF00361">
    <property type="entry name" value="Proton_antipo_M"/>
    <property type="match status" value="1"/>
</dbReference>
<evidence type="ECO:0000256" key="3">
    <source>
        <dbReference type="ARBA" id="ARBA00009025"/>
    </source>
</evidence>
<dbReference type="PANTHER" id="PTHR43507:SF1">
    <property type="entry name" value="NADH-UBIQUINONE OXIDOREDUCTASE CHAIN 4"/>
    <property type="match status" value="1"/>
</dbReference>
<reference evidence="9" key="1">
    <citation type="submission" date="2018-02" db="EMBL/GenBank/DDBJ databases">
        <title>Evolution and diversity of non-photosynthetic diatom plastid genomes.</title>
        <authorList>
            <person name="Kamikawa R."/>
            <person name="Ishii K."/>
        </authorList>
    </citation>
    <scope>NUCLEOTIDE SEQUENCE</scope>
    <source>
        <strain evidence="9">NIES-2729</strain>
    </source>
</reference>
<dbReference type="EMBL" id="AP018512">
    <property type="protein sequence ID" value="BBC77911.1"/>
    <property type="molecule type" value="Genomic_DNA"/>
</dbReference>
<comment type="subcellular location">
    <subcellularLocation>
        <location evidence="2">Membrane</location>
        <topology evidence="2">Multi-pass membrane protein</topology>
    </subcellularLocation>
    <subcellularLocation>
        <location evidence="7">Mitochondrion membrane</location>
        <topology evidence="7">Multi-pass membrane protein</topology>
    </subcellularLocation>
</comment>
<geneLocation type="mitochondrion" evidence="9"/>
<dbReference type="GO" id="GO:0008137">
    <property type="term" value="F:NADH dehydrogenase (ubiquinone) activity"/>
    <property type="evidence" value="ECO:0007669"/>
    <property type="project" value="UniProtKB-UniRule"/>
</dbReference>
<evidence type="ECO:0000256" key="7">
    <source>
        <dbReference type="RuleBase" id="RU003297"/>
    </source>
</evidence>
<feature type="transmembrane region" description="Helical" evidence="7">
    <location>
        <begin position="340"/>
        <end position="358"/>
    </location>
</feature>
<evidence type="ECO:0000256" key="5">
    <source>
        <dbReference type="ARBA" id="ARBA00022989"/>
    </source>
</evidence>
<comment type="catalytic activity">
    <reaction evidence="7">
        <text>a ubiquinone + NADH + 5 H(+)(in) = a ubiquinol + NAD(+) + 4 H(+)(out)</text>
        <dbReference type="Rhea" id="RHEA:29091"/>
        <dbReference type="Rhea" id="RHEA-COMP:9565"/>
        <dbReference type="Rhea" id="RHEA-COMP:9566"/>
        <dbReference type="ChEBI" id="CHEBI:15378"/>
        <dbReference type="ChEBI" id="CHEBI:16389"/>
        <dbReference type="ChEBI" id="CHEBI:17976"/>
        <dbReference type="ChEBI" id="CHEBI:57540"/>
        <dbReference type="ChEBI" id="CHEBI:57945"/>
        <dbReference type="EC" id="7.1.1.2"/>
    </reaction>
</comment>
<organism evidence="9">
    <name type="scientific">Nitzschia palea</name>
    <dbReference type="NCBI Taxonomy" id="303400"/>
    <lineage>
        <taxon>Eukaryota</taxon>
        <taxon>Sar</taxon>
        <taxon>Stramenopiles</taxon>
        <taxon>Ochrophyta</taxon>
        <taxon>Bacillariophyta</taxon>
        <taxon>Bacillariophyceae</taxon>
        <taxon>Bacillariophycidae</taxon>
        <taxon>Bacillariales</taxon>
        <taxon>Bacillariaceae</taxon>
        <taxon>Nitzschia</taxon>
    </lineage>
</organism>
<evidence type="ECO:0000259" key="8">
    <source>
        <dbReference type="Pfam" id="PF00361"/>
    </source>
</evidence>
<feature type="transmembrane region" description="Helical" evidence="7">
    <location>
        <begin position="276"/>
        <end position="297"/>
    </location>
</feature>
<dbReference type="GO" id="GO:0048039">
    <property type="term" value="F:ubiquinone binding"/>
    <property type="evidence" value="ECO:0007669"/>
    <property type="project" value="TreeGrafter"/>
</dbReference>
<dbReference type="PANTHER" id="PTHR43507">
    <property type="entry name" value="NADH-UBIQUINONE OXIDOREDUCTASE CHAIN 4"/>
    <property type="match status" value="1"/>
</dbReference>
<dbReference type="InterPro" id="IPR003918">
    <property type="entry name" value="NADH_UbQ_OxRdtase"/>
</dbReference>
<keyword evidence="4 7" id="KW-0812">Transmembrane</keyword>
<keyword evidence="5 7" id="KW-1133">Transmembrane helix</keyword>
<dbReference type="GO" id="GO:0031966">
    <property type="term" value="C:mitochondrial membrane"/>
    <property type="evidence" value="ECO:0007669"/>
    <property type="project" value="UniProtKB-SubCell"/>
</dbReference>
<gene>
    <name evidence="9" type="primary">nad4</name>
</gene>
<feature type="transmembrane region" description="Helical" evidence="7">
    <location>
        <begin position="309"/>
        <end position="328"/>
    </location>
</feature>